<accession>A0A0V1PQQ2</accession>
<feature type="coiled-coil region" evidence="4">
    <location>
        <begin position="567"/>
        <end position="601"/>
    </location>
</feature>
<feature type="coiled-coil region" evidence="4">
    <location>
        <begin position="482"/>
        <end position="520"/>
    </location>
</feature>
<evidence type="ECO:0000256" key="1">
    <source>
        <dbReference type="ARBA" id="ARBA00004123"/>
    </source>
</evidence>
<dbReference type="Pfam" id="PF07926">
    <property type="entry name" value="TPR_MLP1_2"/>
    <property type="match status" value="1"/>
</dbReference>
<dbReference type="Pfam" id="PF25785">
    <property type="entry name" value="TPR"/>
    <property type="match status" value="1"/>
</dbReference>
<evidence type="ECO:0000256" key="3">
    <source>
        <dbReference type="ARBA" id="ARBA00023242"/>
    </source>
</evidence>
<organism evidence="8 9">
    <name type="scientific">Debaryomyces fabryi</name>
    <dbReference type="NCBI Taxonomy" id="58627"/>
    <lineage>
        <taxon>Eukaryota</taxon>
        <taxon>Fungi</taxon>
        <taxon>Dikarya</taxon>
        <taxon>Ascomycota</taxon>
        <taxon>Saccharomycotina</taxon>
        <taxon>Pichiomycetes</taxon>
        <taxon>Debaryomycetaceae</taxon>
        <taxon>Debaryomyces</taxon>
    </lineage>
</organism>
<feature type="compositionally biased region" description="Polar residues" evidence="5">
    <location>
        <begin position="1845"/>
        <end position="1879"/>
    </location>
</feature>
<dbReference type="PANTHER" id="PTHR18898:SF2">
    <property type="entry name" value="NUCLEOPROTEIN TPR"/>
    <property type="match status" value="1"/>
</dbReference>
<name>A0A0V1PQQ2_9ASCO</name>
<feature type="coiled-coil region" evidence="4">
    <location>
        <begin position="1787"/>
        <end position="1837"/>
    </location>
</feature>
<feature type="coiled-coil region" evidence="4">
    <location>
        <begin position="824"/>
        <end position="851"/>
    </location>
</feature>
<proteinExistence type="predicted"/>
<dbReference type="RefSeq" id="XP_015464598.1">
    <property type="nucleotide sequence ID" value="XM_015614575.1"/>
</dbReference>
<reference evidence="8 9" key="1">
    <citation type="submission" date="2015-11" db="EMBL/GenBank/DDBJ databases">
        <title>The genome of Debaryomyces fabryi.</title>
        <authorList>
            <person name="Tafer H."/>
            <person name="Lopandic K."/>
        </authorList>
    </citation>
    <scope>NUCLEOTIDE SEQUENCE [LARGE SCALE GENOMIC DNA]</scope>
    <source>
        <strain evidence="8 9">CBS 789</strain>
    </source>
</reference>
<feature type="domain" description="Nucleoprotein TPR/MLP1-2" evidence="6">
    <location>
        <begin position="1249"/>
        <end position="1374"/>
    </location>
</feature>
<feature type="coiled-coil region" evidence="4">
    <location>
        <begin position="632"/>
        <end position="729"/>
    </location>
</feature>
<feature type="coiled-coil region" evidence="4">
    <location>
        <begin position="1358"/>
        <end position="1444"/>
    </location>
</feature>
<protein>
    <submittedName>
        <fullName evidence="8">Uncharacterized protein</fullName>
    </submittedName>
</protein>
<feature type="compositionally biased region" description="Polar residues" evidence="5">
    <location>
        <begin position="17"/>
        <end position="31"/>
    </location>
</feature>
<evidence type="ECO:0000313" key="8">
    <source>
        <dbReference type="EMBL" id="KRZ98495.1"/>
    </source>
</evidence>
<feature type="compositionally biased region" description="Low complexity" evidence="5">
    <location>
        <begin position="118"/>
        <end position="131"/>
    </location>
</feature>
<dbReference type="Proteomes" id="UP000054251">
    <property type="component" value="Unassembled WGS sequence"/>
</dbReference>
<keyword evidence="3" id="KW-0539">Nucleus</keyword>
<sequence length="1942" mass="224304">MSDNHKEVQELVAGDDVQNNPEQQPVETNETGEIVHRDVNDLNLEETNEESGEMNEQTNVGDLGADESPEFGTGPMDWEPLDQENSNIPQVNLTTENQENEVPLVPGFGLDHQDHYLESQGQQNQDQQTQEQQKENQETVDHINQEPVQQHEQQTDHHEEEQENEDDINTSILHPPQSNQSFTTPLKSLPPLKDIEPITTPKAFSVAKDSDINAPNVSSSPLITHKNTNMDLERDEDYPNVNNTVHQENGNEDTEKSVVRAFLGVNQQDLNSFSVEVISKLHKKSIEFQELKSDNEFLKINQEQAILIQNKKSKLVSLKLDKLDKQNAILKQERDTLSNEKEIQIKTINELRDENTAIRNKLSEIELQSKKYDSNYSDQIGERDQEILKLNDSLNKLTKTNIEQNQKINEVIKELNDTRNEKFSLKLETSKLSNEISYVKNQRKWYEEELKSVQQRFTDLIKKHETEFLMRSNKLSSLTTKNETLERLNKSQADHINALQNDLEKEISKASSLESKLEIEKIKISKELKNKEELLELTQVQSSQRNERIGQLESYIDEIKNKLGESINALETDLFKKNEAIVVLEEKLRRTEDVLDKELHKETELPKLSVSAEMISSTKTDGISLSSLYSEYNHLKKQLVLERSQKERLANQLESFVTELESKKPIIANYSDQIKFYENSLQEMIGKVESIRLEKLEGEKEYNKLKSRLAEYNNDLVSMKKLCKDLGKQLCYYLIHSKIRDSNEDPLTLAERKAIENILERSGNNDGLKESDTDQLISDRLVGFANIIELQQKNEGLLTVVRQLGKKLESKDDDFNGGLESAAIDEAKEAILTLENELDSVHIKLEAVSKERDVFKSMVDSTTNNGPRGEFKYLADANNDLKAKLHETEKILKDLQLQSSTALKEFNDKLRETTNSKNELILSLSSMKHSADLAEARFSNSQKSLANAREEIDQYKKDIQFWKNQASKQETLLVNKSNELKDVENKLNEERLVINNLNTQKEMWHLYQKTMNDDIVQLRSDKSHLNEFVVNLQSLLKERETSSKELSNRLAQSIENYQTLQDKLSEKEERISILTNQSQLALRAQNSKLEQINELNQALLDYKNKIAEKNSLIENLTRKAEELEDSHSSTNTLQGFKNPSIHSDHPNQLSENYEKELERTRNDLRIAESQVSEFSDLAKAAELALTNSTNTFENYKTECESKLDSLLKEKELLKSELDNYSRLLNQSKQETIDIEKKYRTEAEEFKLKIEESIMKANAYDDLKKDYELKIQSVTRDMESQSKISSENQKKYRDELQRNSELTNEVDILKNKCDNLETNVSQLTTKLNSTQILLDKKNESIEEEKQSFHDELVSSRLKVKDLQDQNNVLLNQLELSKLAGTSDVSETSSNDDLREVVSYLRREKDSAEAKLVSYTEDHQRLEQHLKQVTSELEATKSELSRLRSNINVTDGNNKEHNRLLDQLQQLNILRESNTTLRNENAVNIQRISDLENELQSVALKLEPLEKKISELSMQNEVKEQTIRLIKEENEKNRSHLESNAGRDVAESEVEDIKAMKQRFTNLKNEFQNKLLAHRSKTKELEKTVESLKVELANSRSDMERNNEAMQNEKISDTSNEIASVHESYSLLKKESEDRIKSLVKEKESLESTLQSLKLKIDNLESGNSNKKFEEQLHNLKAQFENEKVELRKKIEDEFDQRLKEELAKVNKIVLDNQKNEKEDETRIKLESEFEEKNAELEKKFQERQSQLEHELRERFERNLKEKVDEEVSRKMTSGETNGDTNHVRDELLKQHEVEISKLKQDFDAQLNQAKEDVKNVTEKKFEIKLRMLNKKLDKLEGNRLKDLSVLPSNNTSTDETKRSSVSSLPATPNLTQDSAQSPTGQERPKLPLGHQFTESTLTVHRPSIDRSNLSSKTVNTQKPTVEKLGQKRPMVNKNQTTNKRTKE</sequence>
<dbReference type="GO" id="GO:0017056">
    <property type="term" value="F:structural constituent of nuclear pore"/>
    <property type="evidence" value="ECO:0007669"/>
    <property type="project" value="TreeGrafter"/>
</dbReference>
<keyword evidence="2 4" id="KW-0175">Coiled coil</keyword>
<dbReference type="GO" id="GO:0006606">
    <property type="term" value="P:protein import into nucleus"/>
    <property type="evidence" value="ECO:0007669"/>
    <property type="project" value="InterPro"/>
</dbReference>
<evidence type="ECO:0000256" key="5">
    <source>
        <dbReference type="SAM" id="MobiDB-lite"/>
    </source>
</evidence>
<evidence type="ECO:0000313" key="9">
    <source>
        <dbReference type="Proteomes" id="UP000054251"/>
    </source>
</evidence>
<comment type="subcellular location">
    <subcellularLocation>
        <location evidence="1">Nucleus</location>
    </subcellularLocation>
</comment>
<evidence type="ECO:0000259" key="7">
    <source>
        <dbReference type="Pfam" id="PF25785"/>
    </source>
</evidence>
<dbReference type="GO" id="GO:0005643">
    <property type="term" value="C:nuclear pore"/>
    <property type="evidence" value="ECO:0007669"/>
    <property type="project" value="TreeGrafter"/>
</dbReference>
<feature type="region of interest" description="Disordered" evidence="5">
    <location>
        <begin position="1123"/>
        <end position="1148"/>
    </location>
</feature>
<feature type="coiled-coil region" evidence="4">
    <location>
        <begin position="394"/>
        <end position="428"/>
    </location>
</feature>
<feature type="compositionally biased region" description="Polar residues" evidence="5">
    <location>
        <begin position="83"/>
        <end position="97"/>
    </location>
</feature>
<dbReference type="InterPro" id="IPR012929">
    <property type="entry name" value="Nucleoprot-TPR/MLP1-2_dom"/>
</dbReference>
<feature type="compositionally biased region" description="Basic and acidic residues" evidence="5">
    <location>
        <begin position="132"/>
        <end position="144"/>
    </location>
</feature>
<feature type="region of interest" description="Disordered" evidence="5">
    <location>
        <begin position="1843"/>
        <end position="1942"/>
    </location>
</feature>
<evidence type="ECO:0000259" key="6">
    <source>
        <dbReference type="Pfam" id="PF07926"/>
    </source>
</evidence>
<feature type="coiled-coil region" evidence="4">
    <location>
        <begin position="931"/>
        <end position="1000"/>
    </location>
</feature>
<dbReference type="GeneID" id="26842755"/>
<dbReference type="PANTHER" id="PTHR18898">
    <property type="entry name" value="NUCLEOPROTEIN TPR-RELATED"/>
    <property type="match status" value="1"/>
</dbReference>
<feature type="region of interest" description="Disordered" evidence="5">
    <location>
        <begin position="1"/>
        <end position="192"/>
    </location>
</feature>
<keyword evidence="9" id="KW-1185">Reference proteome</keyword>
<dbReference type="InterPro" id="IPR057974">
    <property type="entry name" value="NUA/TPR/MLP1-2-like_dom"/>
</dbReference>
<feature type="domain" description="NUA/TPR/MLP1-2-like" evidence="7">
    <location>
        <begin position="702"/>
        <end position="812"/>
    </location>
</feature>
<feature type="compositionally biased region" description="Acidic residues" evidence="5">
    <location>
        <begin position="43"/>
        <end position="53"/>
    </location>
</feature>
<dbReference type="EMBL" id="LMYN01000268">
    <property type="protein sequence ID" value="KRZ98495.1"/>
    <property type="molecule type" value="Genomic_DNA"/>
</dbReference>
<evidence type="ECO:0000256" key="2">
    <source>
        <dbReference type="ARBA" id="ARBA00023054"/>
    </source>
</evidence>
<feature type="compositionally biased region" description="Polar residues" evidence="5">
    <location>
        <begin position="1904"/>
        <end position="1918"/>
    </location>
</feature>
<comment type="caution">
    <text evidence="8">The sequence shown here is derived from an EMBL/GenBank/DDBJ whole genome shotgun (WGS) entry which is preliminary data.</text>
</comment>
<evidence type="ECO:0000256" key="4">
    <source>
        <dbReference type="SAM" id="Coils"/>
    </source>
</evidence>
<feature type="region of interest" description="Disordered" evidence="5">
    <location>
        <begin position="1527"/>
        <end position="1546"/>
    </location>
</feature>
<feature type="compositionally biased region" description="Polar residues" evidence="5">
    <location>
        <begin position="1128"/>
        <end position="1148"/>
    </location>
</feature>
<dbReference type="OrthoDB" id="343070at2759"/>
<feature type="coiled-coil region" evidence="4">
    <location>
        <begin position="1291"/>
        <end position="1325"/>
    </location>
</feature>
<feature type="compositionally biased region" description="Polar residues" evidence="5">
    <location>
        <begin position="1931"/>
        <end position="1942"/>
    </location>
</feature>
<gene>
    <name evidence="8" type="ORF">AC631_05746</name>
</gene>
<feature type="coiled-coil region" evidence="4">
    <location>
        <begin position="320"/>
        <end position="368"/>
    </location>
</feature>
<dbReference type="GO" id="GO:0006406">
    <property type="term" value="P:mRNA export from nucleus"/>
    <property type="evidence" value="ECO:0007669"/>
    <property type="project" value="TreeGrafter"/>
</dbReference>
<feature type="compositionally biased region" description="Polar residues" evidence="5">
    <location>
        <begin position="169"/>
        <end position="186"/>
    </location>
</feature>